<dbReference type="InterPro" id="IPR003594">
    <property type="entry name" value="HATPase_dom"/>
</dbReference>
<dbReference type="InterPro" id="IPR003658">
    <property type="entry name" value="Anti-sigma_ant"/>
</dbReference>
<evidence type="ECO:0000256" key="1">
    <source>
        <dbReference type="ARBA" id="ARBA00009013"/>
    </source>
</evidence>
<dbReference type="Proteomes" id="UP001221838">
    <property type="component" value="Unassembled WGS sequence"/>
</dbReference>
<reference evidence="4 5" key="1">
    <citation type="submission" date="2022-11" db="EMBL/GenBank/DDBJ databases">
        <title>Minimal conservation of predation-associated metabolite biosynthetic gene clusters underscores biosynthetic potential of Myxococcota including descriptions for ten novel species: Archangium lansinium sp. nov., Myxococcus landrumus sp. nov., Nannocystis bai.</title>
        <authorList>
            <person name="Ahearne A."/>
            <person name="Stevens C."/>
            <person name="Dowd S."/>
        </authorList>
    </citation>
    <scope>NUCLEOTIDE SEQUENCE [LARGE SCALE GENOMIC DNA]</scope>
    <source>
        <strain evidence="4 5">NCWAL01</strain>
    </source>
</reference>
<name>A0ABT5DBB5_9BACT</name>
<dbReference type="Pfam" id="PF01740">
    <property type="entry name" value="STAS"/>
    <property type="match status" value="1"/>
</dbReference>
<dbReference type="NCBIfam" id="TIGR00377">
    <property type="entry name" value="ant_ant_sig"/>
    <property type="match status" value="1"/>
</dbReference>
<accession>A0ABT5DBB5</accession>
<sequence length="322" mass="35129">MSSFQVASKKRRQSESAFERRIGLSIPLREEGPFCFLTSLRGTPASRLFCVAPPRAGQNDASIELTLSHRLEGLDFAQSVAERLCESVGADGDAFPVGMAVREAAANAFKHGNRFDARKRVRVVLDLRGTRLTVRIRDDGRGFDPEQTADPLQPENRMKASGRGLFLMRKFMDQVVFSRGEDGGHEVLMSKALTCQMDAGSSPPPRSRAEMKVTSRSVQGVEILNPEGKITIGVGDIALREAVQESLARGAKKLLLDMSGVTTVDSSGIGELVSAYTRVNNQGGKLKLLNLPPKVQDILTITQLITVFEVYDSETEAVESFS</sequence>
<dbReference type="InterPro" id="IPR002645">
    <property type="entry name" value="STAS_dom"/>
</dbReference>
<dbReference type="Gene3D" id="3.30.565.10">
    <property type="entry name" value="Histidine kinase-like ATPase, C-terminal domain"/>
    <property type="match status" value="1"/>
</dbReference>
<dbReference type="SUPFAM" id="SSF52091">
    <property type="entry name" value="SpoIIaa-like"/>
    <property type="match status" value="1"/>
</dbReference>
<keyword evidence="5" id="KW-1185">Reference proteome</keyword>
<dbReference type="EMBL" id="JAQNDM010000002">
    <property type="protein sequence ID" value="MDC0710947.1"/>
    <property type="molecule type" value="Genomic_DNA"/>
</dbReference>
<dbReference type="CDD" id="cd07043">
    <property type="entry name" value="STAS_anti-anti-sigma_factors"/>
    <property type="match status" value="1"/>
</dbReference>
<dbReference type="InterPro" id="IPR036513">
    <property type="entry name" value="STAS_dom_sf"/>
</dbReference>
<dbReference type="Gene3D" id="3.30.750.24">
    <property type="entry name" value="STAS domain"/>
    <property type="match status" value="1"/>
</dbReference>
<gene>
    <name evidence="4" type="ORF">POL68_20915</name>
</gene>
<evidence type="ECO:0000313" key="4">
    <source>
        <dbReference type="EMBL" id="MDC0710947.1"/>
    </source>
</evidence>
<evidence type="ECO:0000256" key="2">
    <source>
        <dbReference type="RuleBase" id="RU003749"/>
    </source>
</evidence>
<dbReference type="Pfam" id="PF13581">
    <property type="entry name" value="HATPase_c_2"/>
    <property type="match status" value="1"/>
</dbReference>
<dbReference type="PANTHER" id="PTHR33495">
    <property type="entry name" value="ANTI-SIGMA FACTOR ANTAGONIST TM_1081-RELATED-RELATED"/>
    <property type="match status" value="1"/>
</dbReference>
<feature type="domain" description="STAS" evidence="3">
    <location>
        <begin position="211"/>
        <end position="321"/>
    </location>
</feature>
<comment type="similarity">
    <text evidence="1 2">Belongs to the anti-sigma-factor antagonist family.</text>
</comment>
<proteinExistence type="inferred from homology"/>
<evidence type="ECO:0000313" key="5">
    <source>
        <dbReference type="Proteomes" id="UP001221838"/>
    </source>
</evidence>
<dbReference type="PROSITE" id="PS50801">
    <property type="entry name" value="STAS"/>
    <property type="match status" value="1"/>
</dbReference>
<dbReference type="CDD" id="cd16936">
    <property type="entry name" value="HATPase_RsbW-like"/>
    <property type="match status" value="1"/>
</dbReference>
<dbReference type="InterPro" id="IPR036890">
    <property type="entry name" value="HATPase_C_sf"/>
</dbReference>
<organism evidence="4 5">
    <name type="scientific">Stigmatella ashevillensis</name>
    <dbReference type="NCBI Taxonomy" id="2995309"/>
    <lineage>
        <taxon>Bacteria</taxon>
        <taxon>Pseudomonadati</taxon>
        <taxon>Myxococcota</taxon>
        <taxon>Myxococcia</taxon>
        <taxon>Myxococcales</taxon>
        <taxon>Cystobacterineae</taxon>
        <taxon>Archangiaceae</taxon>
        <taxon>Stigmatella</taxon>
    </lineage>
</organism>
<dbReference type="RefSeq" id="WP_272140848.1">
    <property type="nucleotide sequence ID" value="NZ_JAQNDM010000002.1"/>
</dbReference>
<dbReference type="SUPFAM" id="SSF55874">
    <property type="entry name" value="ATPase domain of HSP90 chaperone/DNA topoisomerase II/histidine kinase"/>
    <property type="match status" value="1"/>
</dbReference>
<protein>
    <recommendedName>
        <fullName evidence="2">Anti-sigma factor antagonist</fullName>
    </recommendedName>
</protein>
<evidence type="ECO:0000259" key="3">
    <source>
        <dbReference type="PROSITE" id="PS50801"/>
    </source>
</evidence>
<comment type="caution">
    <text evidence="4">The sequence shown here is derived from an EMBL/GenBank/DDBJ whole genome shotgun (WGS) entry which is preliminary data.</text>
</comment>